<evidence type="ECO:0000313" key="3">
    <source>
        <dbReference type="EMBL" id="KAF7129885.1"/>
    </source>
</evidence>
<dbReference type="AlphaFoldDB" id="A0A834LCE2"/>
<feature type="domain" description="DUF4378" evidence="2">
    <location>
        <begin position="824"/>
        <end position="1002"/>
    </location>
</feature>
<feature type="compositionally biased region" description="Low complexity" evidence="1">
    <location>
        <begin position="233"/>
        <end position="252"/>
    </location>
</feature>
<feature type="compositionally biased region" description="Basic and acidic residues" evidence="1">
    <location>
        <begin position="439"/>
        <end position="458"/>
    </location>
</feature>
<feature type="region of interest" description="Disordered" evidence="1">
    <location>
        <begin position="530"/>
        <end position="558"/>
    </location>
</feature>
<dbReference type="Proteomes" id="UP000626092">
    <property type="component" value="Unassembled WGS sequence"/>
</dbReference>
<feature type="region of interest" description="Disordered" evidence="1">
    <location>
        <begin position="44"/>
        <end position="66"/>
    </location>
</feature>
<feature type="region of interest" description="Disordered" evidence="1">
    <location>
        <begin position="233"/>
        <end position="283"/>
    </location>
</feature>
<dbReference type="PANTHER" id="PTHR31680">
    <property type="entry name" value="LONGIFOLIA PROTEIN"/>
    <property type="match status" value="1"/>
</dbReference>
<feature type="compositionally biased region" description="Polar residues" evidence="1">
    <location>
        <begin position="265"/>
        <end position="283"/>
    </location>
</feature>
<feature type="region of interest" description="Disordered" evidence="1">
    <location>
        <begin position="322"/>
        <end position="351"/>
    </location>
</feature>
<feature type="compositionally biased region" description="Polar residues" evidence="1">
    <location>
        <begin position="637"/>
        <end position="650"/>
    </location>
</feature>
<feature type="compositionally biased region" description="Low complexity" evidence="1">
    <location>
        <begin position="593"/>
        <end position="603"/>
    </location>
</feature>
<dbReference type="EMBL" id="WJXA01000010">
    <property type="protein sequence ID" value="KAF7129885.1"/>
    <property type="molecule type" value="Genomic_DNA"/>
</dbReference>
<feature type="region of interest" description="Disordered" evidence="1">
    <location>
        <begin position="578"/>
        <end position="650"/>
    </location>
</feature>
<evidence type="ECO:0000313" key="4">
    <source>
        <dbReference type="Proteomes" id="UP000626092"/>
    </source>
</evidence>
<dbReference type="PANTHER" id="PTHR31680:SF15">
    <property type="entry name" value="PROTEIN LONGIFOLIA 2"/>
    <property type="match status" value="1"/>
</dbReference>
<evidence type="ECO:0000259" key="2">
    <source>
        <dbReference type="Pfam" id="PF14309"/>
    </source>
</evidence>
<sequence>MSDKVLHSLTDENPDLHKQVGCMNGMFQVFNRRHFLTGRRISSRDNKRLPPVQSGNHGMEPDSTMQKTTEMNLDEAVKEKRRVSIESSRTSFSSSCSSTFSSVDWNKTAKPEPSSLGYSNFLENPSQILPKKQPISPLHPSQQSLNLLDVVKDSITREAYGLSVKTTTKAERTNHVLKHIDSPRPLQPSKPLKARVSGLDGSFPLKDTHRYSYDGRESRDTWKAAIKLKETPRLSLDSRQSSSRRSASESRSNYLLDDLERRNVKSSQTLDPPQEPGSNNRRTSGVVAKLMGLEDFPDSMAAINNQIRMTECCPDEDLDAMSTTSRKVDESKHNQVSWSPRTQRTPSPSPELRSINAIVKPHSAFPLEPAPWRKTDGNGGSGKPASMFCEAQVQKKAQNLHPSLYGEIEKRLTEIEFKRSGKDLRALKQILDAMQTARESSKDASDLEPHTRNHSTDYRKLDKNSMSRLDGSQQSIHLTNPTIKGIGPLKNFESSGILIKQAKVVQKTRNSRSSVIPIEGMPGLRKLRINENANNGRNSVEKRSPYNLTPRNSHFREPYCQPICSIDKRSNATICKQIQTSKSPQNKSRDDTTSSGRSSSTASPRLQQKKHGMEKQSCSTTKISDSRWSRKHLGKQQIESSSPTTKGQQKSLIELGTETRQCDAISVQSESNISSASQKDVEVTSIDSSNEIYGAYQHEGPRNNIEARLAEDRSKAETTTATLEQPSPVSVLDTTFYREGSPSPVKKTSNAFKDESQDFDEAEWNPEDLQDLLNNKGSKPGIDFGREQSENIKHLVHKLGQVNSKQDEPSTDYVSSLCENTNPEHKYIVEILLASRLLFKDLVSSSAFIQLHPSGDLINPKLFFVLEQTKRRIGFSDDECTNEKIDQSKVSEKIHRKLIFDTVNEILVRKLSPAGYSEPWICPSNMGVKSLTGHKLLKDVCSEVDQLQAKPNCSIHDEDDGSRSILSKDMAFQTLNWADCHSEIPGLVLEIERLIFKDLISEVVSGEVAGHPGRPAVRSKRLFS</sequence>
<evidence type="ECO:0000256" key="1">
    <source>
        <dbReference type="SAM" id="MobiDB-lite"/>
    </source>
</evidence>
<dbReference type="InterPro" id="IPR033334">
    <property type="entry name" value="LNG1/2"/>
</dbReference>
<accession>A0A834LCE2</accession>
<feature type="region of interest" description="Disordered" evidence="1">
    <location>
        <begin position="180"/>
        <end position="216"/>
    </location>
</feature>
<comment type="caution">
    <text evidence="3">The sequence shown here is derived from an EMBL/GenBank/DDBJ whole genome shotgun (WGS) entry which is preliminary data.</text>
</comment>
<feature type="compositionally biased region" description="Low complexity" evidence="1">
    <location>
        <begin position="337"/>
        <end position="346"/>
    </location>
</feature>
<keyword evidence="4" id="KW-1185">Reference proteome</keyword>
<reference evidence="3" key="1">
    <citation type="submission" date="2019-11" db="EMBL/GenBank/DDBJ databases">
        <authorList>
            <person name="Liu Y."/>
            <person name="Hou J."/>
            <person name="Li T.-Q."/>
            <person name="Guan C.-H."/>
            <person name="Wu X."/>
            <person name="Wu H.-Z."/>
            <person name="Ling F."/>
            <person name="Zhang R."/>
            <person name="Shi X.-G."/>
            <person name="Ren J.-P."/>
            <person name="Chen E.-F."/>
            <person name="Sun J.-M."/>
        </authorList>
    </citation>
    <scope>NUCLEOTIDE SEQUENCE</scope>
    <source>
        <strain evidence="3">Adult_tree_wgs_1</strain>
        <tissue evidence="3">Leaves</tissue>
    </source>
</reference>
<dbReference type="GO" id="GO:0051513">
    <property type="term" value="P:regulation of monopolar cell growth"/>
    <property type="evidence" value="ECO:0007669"/>
    <property type="project" value="InterPro"/>
</dbReference>
<feature type="compositionally biased region" description="Basic and acidic residues" evidence="1">
    <location>
        <begin position="206"/>
        <end position="216"/>
    </location>
</feature>
<organism evidence="3 4">
    <name type="scientific">Rhododendron simsii</name>
    <name type="common">Sims's rhododendron</name>
    <dbReference type="NCBI Taxonomy" id="118357"/>
    <lineage>
        <taxon>Eukaryota</taxon>
        <taxon>Viridiplantae</taxon>
        <taxon>Streptophyta</taxon>
        <taxon>Embryophyta</taxon>
        <taxon>Tracheophyta</taxon>
        <taxon>Spermatophyta</taxon>
        <taxon>Magnoliopsida</taxon>
        <taxon>eudicotyledons</taxon>
        <taxon>Gunneridae</taxon>
        <taxon>Pentapetalae</taxon>
        <taxon>asterids</taxon>
        <taxon>Ericales</taxon>
        <taxon>Ericaceae</taxon>
        <taxon>Ericoideae</taxon>
        <taxon>Rhodoreae</taxon>
        <taxon>Rhododendron</taxon>
    </lineage>
</organism>
<dbReference type="InterPro" id="IPR025486">
    <property type="entry name" value="DUF4378"/>
</dbReference>
<gene>
    <name evidence="3" type="ORF">RHSIM_Rhsim10G0052000</name>
</gene>
<dbReference type="OrthoDB" id="769613at2759"/>
<name>A0A834LCE2_RHOSS</name>
<dbReference type="Pfam" id="PF14309">
    <property type="entry name" value="DUF4378"/>
    <property type="match status" value="1"/>
</dbReference>
<feature type="region of interest" description="Disordered" evidence="1">
    <location>
        <begin position="436"/>
        <end position="458"/>
    </location>
</feature>
<protein>
    <recommendedName>
        <fullName evidence="2">DUF4378 domain-containing protein</fullName>
    </recommendedName>
</protein>
<proteinExistence type="predicted"/>